<dbReference type="InterPro" id="IPR017978">
    <property type="entry name" value="GPCR_3_C"/>
</dbReference>
<evidence type="ECO:0000259" key="8">
    <source>
        <dbReference type="PROSITE" id="PS50259"/>
    </source>
</evidence>
<dbReference type="GeneID" id="25903592"/>
<reference evidence="9 10" key="1">
    <citation type="submission" date="2011-02" db="EMBL/GenBank/DDBJ databases">
        <title>The Genome Sequence of Sphaeroforma arctica JP610.</title>
        <authorList>
            <consortium name="The Broad Institute Genome Sequencing Platform"/>
            <person name="Russ C."/>
            <person name="Cuomo C."/>
            <person name="Young S.K."/>
            <person name="Zeng Q."/>
            <person name="Gargeya S."/>
            <person name="Alvarado L."/>
            <person name="Berlin A."/>
            <person name="Chapman S.B."/>
            <person name="Chen Z."/>
            <person name="Freedman E."/>
            <person name="Gellesch M."/>
            <person name="Goldberg J."/>
            <person name="Griggs A."/>
            <person name="Gujja S."/>
            <person name="Heilman E."/>
            <person name="Heiman D."/>
            <person name="Howarth C."/>
            <person name="Mehta T."/>
            <person name="Neiman D."/>
            <person name="Pearson M."/>
            <person name="Roberts A."/>
            <person name="Saif S."/>
            <person name="Shea T."/>
            <person name="Shenoy N."/>
            <person name="Sisk P."/>
            <person name="Stolte C."/>
            <person name="Sykes S."/>
            <person name="White J."/>
            <person name="Yandava C."/>
            <person name="Burger G."/>
            <person name="Gray M.W."/>
            <person name="Holland P.W.H."/>
            <person name="King N."/>
            <person name="Lang F.B.F."/>
            <person name="Roger A.J."/>
            <person name="Ruiz-Trillo I."/>
            <person name="Haas B."/>
            <person name="Nusbaum C."/>
            <person name="Birren B."/>
        </authorList>
    </citation>
    <scope>NUCLEOTIDE SEQUENCE [LARGE SCALE GENOMIC DNA]</scope>
    <source>
        <strain evidence="9 10">JP610</strain>
    </source>
</reference>
<dbReference type="Pfam" id="PF00003">
    <property type="entry name" value="7tm_3"/>
    <property type="match status" value="1"/>
</dbReference>
<keyword evidence="3 7" id="KW-1133">Transmembrane helix</keyword>
<feature type="compositionally biased region" description="Basic and acidic residues" evidence="6">
    <location>
        <begin position="531"/>
        <end position="546"/>
    </location>
</feature>
<feature type="transmembrane region" description="Helical" evidence="7">
    <location>
        <begin position="387"/>
        <end position="411"/>
    </location>
</feature>
<keyword evidence="5" id="KW-0325">Glycoprotein</keyword>
<feature type="domain" description="G-protein coupled receptors family 3 profile" evidence="8">
    <location>
        <begin position="283"/>
        <end position="446"/>
    </location>
</feature>
<keyword evidence="10" id="KW-1185">Reference proteome</keyword>
<feature type="compositionally biased region" description="Polar residues" evidence="6">
    <location>
        <begin position="484"/>
        <end position="493"/>
    </location>
</feature>
<evidence type="ECO:0000256" key="5">
    <source>
        <dbReference type="ARBA" id="ARBA00023180"/>
    </source>
</evidence>
<dbReference type="GO" id="GO:0004930">
    <property type="term" value="F:G protein-coupled receptor activity"/>
    <property type="evidence" value="ECO:0007669"/>
    <property type="project" value="InterPro"/>
</dbReference>
<proteinExistence type="predicted"/>
<dbReference type="PRINTS" id="PR00248">
    <property type="entry name" value="GPCRMGR"/>
</dbReference>
<comment type="subcellular location">
    <subcellularLocation>
        <location evidence="1">Membrane</location>
        <topology evidence="1">Multi-pass membrane protein</topology>
    </subcellularLocation>
</comment>
<protein>
    <recommendedName>
        <fullName evidence="8">G-protein coupled receptors family 3 profile domain-containing protein</fullName>
    </recommendedName>
</protein>
<dbReference type="Proteomes" id="UP000054560">
    <property type="component" value="Unassembled WGS sequence"/>
</dbReference>
<evidence type="ECO:0000256" key="6">
    <source>
        <dbReference type="SAM" id="MobiDB-lite"/>
    </source>
</evidence>
<keyword evidence="4 7" id="KW-0472">Membrane</keyword>
<feature type="transmembrane region" description="Helical" evidence="7">
    <location>
        <begin position="437"/>
        <end position="455"/>
    </location>
</feature>
<organism evidence="9 10">
    <name type="scientific">Sphaeroforma arctica JP610</name>
    <dbReference type="NCBI Taxonomy" id="667725"/>
    <lineage>
        <taxon>Eukaryota</taxon>
        <taxon>Ichthyosporea</taxon>
        <taxon>Ichthyophonida</taxon>
        <taxon>Sphaeroforma</taxon>
    </lineage>
</organism>
<evidence type="ECO:0000256" key="2">
    <source>
        <dbReference type="ARBA" id="ARBA00022692"/>
    </source>
</evidence>
<keyword evidence="2 7" id="KW-0812">Transmembrane</keyword>
<dbReference type="PROSITE" id="PS50259">
    <property type="entry name" value="G_PROTEIN_RECEP_F3_4"/>
    <property type="match status" value="1"/>
</dbReference>
<feature type="region of interest" description="Disordered" evidence="6">
    <location>
        <begin position="464"/>
        <end position="493"/>
    </location>
</feature>
<feature type="transmembrane region" description="Helical" evidence="7">
    <location>
        <begin position="305"/>
        <end position="323"/>
    </location>
</feature>
<evidence type="ECO:0000313" key="10">
    <source>
        <dbReference type="Proteomes" id="UP000054560"/>
    </source>
</evidence>
<dbReference type="RefSeq" id="XP_014158616.1">
    <property type="nucleotide sequence ID" value="XM_014303141.1"/>
</dbReference>
<dbReference type="AlphaFoldDB" id="A0A0L0G714"/>
<evidence type="ECO:0000313" key="9">
    <source>
        <dbReference type="EMBL" id="KNC84714.1"/>
    </source>
</evidence>
<dbReference type="InterPro" id="IPR000337">
    <property type="entry name" value="GPCR_3"/>
</dbReference>
<evidence type="ECO:0000256" key="4">
    <source>
        <dbReference type="ARBA" id="ARBA00023136"/>
    </source>
</evidence>
<evidence type="ECO:0000256" key="1">
    <source>
        <dbReference type="ARBA" id="ARBA00004141"/>
    </source>
</evidence>
<feature type="region of interest" description="Disordered" evidence="6">
    <location>
        <begin position="524"/>
        <end position="578"/>
    </location>
</feature>
<name>A0A0L0G714_9EUKA</name>
<evidence type="ECO:0000256" key="3">
    <source>
        <dbReference type="ARBA" id="ARBA00022989"/>
    </source>
</evidence>
<dbReference type="PANTHER" id="PTHR24060">
    <property type="entry name" value="METABOTROPIC GLUTAMATE RECEPTOR"/>
    <property type="match status" value="1"/>
</dbReference>
<dbReference type="GO" id="GO:0016020">
    <property type="term" value="C:membrane"/>
    <property type="evidence" value="ECO:0007669"/>
    <property type="project" value="UniProtKB-SubCell"/>
</dbReference>
<sequence>MLQLIHIPLDPSGSGHYRPTSDTYKDIVKEIYLAQNAYNREHPDRDNDIPDCVVLSTSNEGSQLDTLKILADLGLGSDSMLLLSTLKNNTIGEAEKLYPGLVTYKAYSHLTPAAANETGCFLGHLTSLRARYGAFIDSIKGLQSTTAYGRTDELNEFMASLLIGIQTLQMAMVRGDCQSTTGLTDCISKGIKDSCAAIAGSNNTECLSLGTDQLDVETWFGRVIYDDNMLRVGHAFIVEPIGQMALSDIPSTIPYAFPRRTTEEPSTVLRDDYWCIGRARCCGIMLSYISLFFLIAEVNVWMCDAWVWCVFLGFDFAFIALLIKTYRVDQIFSSIQRRDLRDRWLLLRMFVPLMAFFLIYLILFMVIEPMEVDLVVVAEVMWEECDLNTPGIFVGITIQGILVLWAAILAFKVRNAPSKFNESFLISVSAADTQMSLLFIYAYMPITVMLLMMLIPKAQAIRKNGDEGRSTNGLDTTERIDGRTLTQTANAAARGSNSCPLRAEIARLLAENIQLTNQMKKMNNPHTHTLLKKEKEREVRSIHDPPKTFGQGDLDNGKETRSVSTESSVQDAADVLKV</sequence>
<dbReference type="InterPro" id="IPR050726">
    <property type="entry name" value="mGluR"/>
</dbReference>
<dbReference type="EMBL" id="KQ241746">
    <property type="protein sequence ID" value="KNC84714.1"/>
    <property type="molecule type" value="Genomic_DNA"/>
</dbReference>
<gene>
    <name evidence="9" type="ORF">SARC_03088</name>
</gene>
<evidence type="ECO:0000256" key="7">
    <source>
        <dbReference type="SAM" id="Phobius"/>
    </source>
</evidence>
<feature type="transmembrane region" description="Helical" evidence="7">
    <location>
        <begin position="344"/>
        <end position="367"/>
    </location>
</feature>
<accession>A0A0L0G714</accession>